<dbReference type="GeneTree" id="ENSGT00760000119772"/>
<accession>A0A3B5AFL4</accession>
<dbReference type="InterPro" id="IPR002012">
    <property type="entry name" value="GnRH"/>
</dbReference>
<dbReference type="GO" id="GO:0005615">
    <property type="term" value="C:extracellular space"/>
    <property type="evidence" value="ECO:0007669"/>
    <property type="project" value="TreeGrafter"/>
</dbReference>
<keyword evidence="6" id="KW-0732">Signal</keyword>
<dbReference type="Ensembl" id="ENSSPAT00000020557.1">
    <property type="protein sequence ID" value="ENSSPAP00000020243.1"/>
    <property type="gene ID" value="ENSSPAG00000015285.1"/>
</dbReference>
<evidence type="ECO:0000256" key="6">
    <source>
        <dbReference type="ARBA" id="ARBA00022729"/>
    </source>
</evidence>
<evidence type="ECO:0000256" key="8">
    <source>
        <dbReference type="ARBA" id="ARBA00023283"/>
    </source>
</evidence>
<evidence type="ECO:0000256" key="5">
    <source>
        <dbReference type="ARBA" id="ARBA00022702"/>
    </source>
</evidence>
<evidence type="ECO:0000256" key="4">
    <source>
        <dbReference type="ARBA" id="ARBA00022685"/>
    </source>
</evidence>
<evidence type="ECO:0000256" key="7">
    <source>
        <dbReference type="ARBA" id="ARBA00022815"/>
    </source>
</evidence>
<dbReference type="STRING" id="144197.ENSSPAP00000020243"/>
<comment type="similarity">
    <text evidence="2">Belongs to the GnRH family.</text>
</comment>
<protein>
    <submittedName>
        <fullName evidence="9">Gonadotropin releasing hormone 1</fullName>
    </submittedName>
</protein>
<evidence type="ECO:0000256" key="2">
    <source>
        <dbReference type="ARBA" id="ARBA00010968"/>
    </source>
</evidence>
<dbReference type="PROSITE" id="PS00473">
    <property type="entry name" value="GNRH"/>
    <property type="match status" value="1"/>
</dbReference>
<organism evidence="9">
    <name type="scientific">Stegastes partitus</name>
    <name type="common">bicolor damselfish</name>
    <dbReference type="NCBI Taxonomy" id="144197"/>
    <lineage>
        <taxon>Eukaryota</taxon>
        <taxon>Metazoa</taxon>
        <taxon>Chordata</taxon>
        <taxon>Craniata</taxon>
        <taxon>Vertebrata</taxon>
        <taxon>Euteleostomi</taxon>
        <taxon>Actinopterygii</taxon>
        <taxon>Neopterygii</taxon>
        <taxon>Teleostei</taxon>
        <taxon>Neoteleostei</taxon>
        <taxon>Acanthomorphata</taxon>
        <taxon>Ovalentaria</taxon>
        <taxon>Pomacentridae</taxon>
        <taxon>Stegastes</taxon>
    </lineage>
</organism>
<dbReference type="AlphaFoldDB" id="A0A3B5AFL4"/>
<keyword evidence="8" id="KW-0873">Pyrrolidone carboxylic acid</keyword>
<comment type="subcellular location">
    <subcellularLocation>
        <location evidence="1">Secreted</location>
    </subcellularLocation>
</comment>
<evidence type="ECO:0000256" key="1">
    <source>
        <dbReference type="ARBA" id="ARBA00004613"/>
    </source>
</evidence>
<dbReference type="PANTHER" id="PTHR10522:SF0">
    <property type="entry name" value="PROGONADOLIBERIN-1"/>
    <property type="match status" value="1"/>
</dbReference>
<keyword evidence="3" id="KW-0964">Secreted</keyword>
<keyword evidence="7" id="KW-0027">Amidation</keyword>
<dbReference type="GO" id="GO:0005183">
    <property type="term" value="F:gonadotropin hormone-releasing hormone activity"/>
    <property type="evidence" value="ECO:0007669"/>
    <property type="project" value="TreeGrafter"/>
</dbReference>
<dbReference type="GO" id="GO:0031530">
    <property type="term" value="F:gonadotropin-releasing hormone receptor binding"/>
    <property type="evidence" value="ECO:0007669"/>
    <property type="project" value="TreeGrafter"/>
</dbReference>
<reference evidence="9" key="1">
    <citation type="submission" date="2023-09" db="UniProtKB">
        <authorList>
            <consortium name="Ensembl"/>
        </authorList>
    </citation>
    <scope>IDENTIFICATION</scope>
</reference>
<evidence type="ECO:0000313" key="9">
    <source>
        <dbReference type="Ensembl" id="ENSSPAP00000020243.1"/>
    </source>
</evidence>
<sequence>MQQDSQRTADKSKSEKFSAQKVKSTAVWGQLKEKIHQICYVCNLKIFFSPSLRMAARTLALWLLLVGTVLPQGSCQHWSYGLSPGGKRELDSFSDTLGNIVEGLPHIDAPFSAFGCAEESPYAKFFRMKGLLGSVTNRENGHRTYNK</sequence>
<dbReference type="InterPro" id="IPR019792">
    <property type="entry name" value="Gonadoliberin"/>
</dbReference>
<proteinExistence type="inferred from homology"/>
<name>A0A3B5AFL4_9TELE</name>
<dbReference type="PANTHER" id="PTHR10522">
    <property type="entry name" value="GONADOLIBERIN"/>
    <property type="match status" value="1"/>
</dbReference>
<keyword evidence="4" id="KW-0165">Cleavage on pair of basic residues</keyword>
<evidence type="ECO:0000256" key="3">
    <source>
        <dbReference type="ARBA" id="ARBA00022525"/>
    </source>
</evidence>
<keyword evidence="5" id="KW-0372">Hormone</keyword>